<name>A0A5C3LHP9_9AGAR</name>
<dbReference type="InterPro" id="IPR036393">
    <property type="entry name" value="AceGlu_kinase-like_sf"/>
</dbReference>
<dbReference type="EC" id="2.7.2.4" evidence="2"/>
<dbReference type="PROSITE" id="PS00324">
    <property type="entry name" value="ASPARTOKINASE"/>
    <property type="match status" value="1"/>
</dbReference>
<evidence type="ECO:0000256" key="6">
    <source>
        <dbReference type="SAM" id="MobiDB-lite"/>
    </source>
</evidence>
<feature type="compositionally biased region" description="Basic and acidic residues" evidence="6">
    <location>
        <begin position="279"/>
        <end position="289"/>
    </location>
</feature>
<dbReference type="AlphaFoldDB" id="A0A5C3LHP9"/>
<evidence type="ECO:0000256" key="5">
    <source>
        <dbReference type="ARBA" id="ARBA00022840"/>
    </source>
</evidence>
<dbReference type="Gene3D" id="3.30.2130.10">
    <property type="entry name" value="VC0802-like"/>
    <property type="match status" value="1"/>
</dbReference>
<dbReference type="Pfam" id="PF22468">
    <property type="entry name" value="ACT_9"/>
    <property type="match status" value="1"/>
</dbReference>
<dbReference type="STRING" id="68775.A0A5C3LHP9"/>
<evidence type="ECO:0000259" key="7">
    <source>
        <dbReference type="Pfam" id="PF00696"/>
    </source>
</evidence>
<feature type="region of interest" description="Disordered" evidence="6">
    <location>
        <begin position="536"/>
        <end position="555"/>
    </location>
</feature>
<feature type="domain" description="Aspartate/glutamate/uridylate kinase" evidence="7">
    <location>
        <begin position="359"/>
        <end position="442"/>
    </location>
</feature>
<reference evidence="9 10" key="1">
    <citation type="journal article" date="2019" name="Nat. Ecol. Evol.">
        <title>Megaphylogeny resolves global patterns of mushroom evolution.</title>
        <authorList>
            <person name="Varga T."/>
            <person name="Krizsan K."/>
            <person name="Foldi C."/>
            <person name="Dima B."/>
            <person name="Sanchez-Garcia M."/>
            <person name="Sanchez-Ramirez S."/>
            <person name="Szollosi G.J."/>
            <person name="Szarkandi J.G."/>
            <person name="Papp V."/>
            <person name="Albert L."/>
            <person name="Andreopoulos W."/>
            <person name="Angelini C."/>
            <person name="Antonin V."/>
            <person name="Barry K.W."/>
            <person name="Bougher N.L."/>
            <person name="Buchanan P."/>
            <person name="Buyck B."/>
            <person name="Bense V."/>
            <person name="Catcheside P."/>
            <person name="Chovatia M."/>
            <person name="Cooper J."/>
            <person name="Damon W."/>
            <person name="Desjardin D."/>
            <person name="Finy P."/>
            <person name="Geml J."/>
            <person name="Haridas S."/>
            <person name="Hughes K."/>
            <person name="Justo A."/>
            <person name="Karasinski D."/>
            <person name="Kautmanova I."/>
            <person name="Kiss B."/>
            <person name="Kocsube S."/>
            <person name="Kotiranta H."/>
            <person name="LaButti K.M."/>
            <person name="Lechner B.E."/>
            <person name="Liimatainen K."/>
            <person name="Lipzen A."/>
            <person name="Lukacs Z."/>
            <person name="Mihaltcheva S."/>
            <person name="Morgado L.N."/>
            <person name="Niskanen T."/>
            <person name="Noordeloos M.E."/>
            <person name="Ohm R.A."/>
            <person name="Ortiz-Santana B."/>
            <person name="Ovrebo C."/>
            <person name="Racz N."/>
            <person name="Riley R."/>
            <person name="Savchenko A."/>
            <person name="Shiryaev A."/>
            <person name="Soop K."/>
            <person name="Spirin V."/>
            <person name="Szebenyi C."/>
            <person name="Tomsovsky M."/>
            <person name="Tulloss R.E."/>
            <person name="Uehling J."/>
            <person name="Grigoriev I.V."/>
            <person name="Vagvolgyi C."/>
            <person name="Papp T."/>
            <person name="Martin F.M."/>
            <person name="Miettinen O."/>
            <person name="Hibbett D.S."/>
            <person name="Nagy L.G."/>
        </authorList>
    </citation>
    <scope>NUCLEOTIDE SEQUENCE [LARGE SCALE GENOMIC DNA]</scope>
    <source>
        <strain evidence="9 10">CBS 166.37</strain>
    </source>
</reference>
<proteinExistence type="inferred from homology"/>
<evidence type="ECO:0000256" key="1">
    <source>
        <dbReference type="ARBA" id="ARBA00010122"/>
    </source>
</evidence>
<dbReference type="GO" id="GO:0005524">
    <property type="term" value="F:ATP binding"/>
    <property type="evidence" value="ECO:0007669"/>
    <property type="project" value="UniProtKB-KW"/>
</dbReference>
<dbReference type="InterPro" id="IPR001048">
    <property type="entry name" value="Asp/Glu/Uridylate_kinase"/>
</dbReference>
<accession>A0A5C3LHP9</accession>
<dbReference type="SUPFAM" id="SSF55021">
    <property type="entry name" value="ACT-like"/>
    <property type="match status" value="1"/>
</dbReference>
<keyword evidence="3" id="KW-0547">Nucleotide-binding</keyword>
<feature type="region of interest" description="Disordered" evidence="6">
    <location>
        <begin position="454"/>
        <end position="475"/>
    </location>
</feature>
<evidence type="ECO:0000256" key="4">
    <source>
        <dbReference type="ARBA" id="ARBA00022777"/>
    </source>
</evidence>
<dbReference type="InterPro" id="IPR045865">
    <property type="entry name" value="ACT-like_dom_sf"/>
</dbReference>
<keyword evidence="10" id="KW-1185">Reference proteome</keyword>
<evidence type="ECO:0000256" key="3">
    <source>
        <dbReference type="ARBA" id="ARBA00022741"/>
    </source>
</evidence>
<dbReference type="InterPro" id="IPR018042">
    <property type="entry name" value="Aspartate_kinase_CS"/>
</dbReference>
<keyword evidence="5" id="KW-0067">ATP-binding</keyword>
<feature type="compositionally biased region" description="Low complexity" evidence="6">
    <location>
        <begin position="254"/>
        <end position="264"/>
    </location>
</feature>
<dbReference type="PANTHER" id="PTHR21499:SF59">
    <property type="entry name" value="ASPARTOKINASE"/>
    <property type="match status" value="1"/>
</dbReference>
<feature type="compositionally biased region" description="Low complexity" evidence="6">
    <location>
        <begin position="225"/>
        <end position="247"/>
    </location>
</feature>
<feature type="domain" description="Aspartokinase ACT" evidence="8">
    <location>
        <begin position="706"/>
        <end position="752"/>
    </location>
</feature>
<dbReference type="InterPro" id="IPR054352">
    <property type="entry name" value="ACT_Aspartokinase"/>
</dbReference>
<evidence type="ECO:0000259" key="8">
    <source>
        <dbReference type="Pfam" id="PF22468"/>
    </source>
</evidence>
<keyword evidence="4" id="KW-0808">Transferase</keyword>
<dbReference type="GO" id="GO:0004072">
    <property type="term" value="F:aspartate kinase activity"/>
    <property type="evidence" value="ECO:0007669"/>
    <property type="project" value="UniProtKB-EC"/>
</dbReference>
<sequence>MDHTSYIVMKFGGTSVAKHLPIIVDTIVPSVLSSSRKAIPVLVCSAQSYTIKAEGTTQRLLDAIDTALCKRRQREPEEVAAAKAGTIIEGVLEKHLQGARAIIRGQDPTVLKELESDLKIDCARVARTLGAVATLHEISPIIRDAIIAVGELMVCRTVVAVLKDRGIPACLVRLDDLPQSTMPSSSLSSRSSSVSFPDTGSRASSRPPLRSSVGRSPYGYPSPISDSASSSTSSLASTASTTSDTSSIFSHTGSDISSKSSVSSPIPFDQTKAPRTRSSTRESRTREASSRGSSFAAENVADRIGQRIDEVLEEYIADGGLDVPVLVATGFFGPLPPSRSSKSRSRSSRTPTPTSLLDQVGRGYTDVCASLIARATHAREVQIWKEVDGVFTADPRKMVDARLLGEISIEQAKTLTSYGSEVVHSLAIDQAQRMDIPMVVKNVANPLAKGTRITGPSLASSASASTDCLGAPPDLSPTKPSYAPVSCSPENTTNFASALSESLGMPLKTPTALSESMGMPLQTPTTPKCVFPYSPISSSTSNSRPPYITAPSSLSQNSTLPYTSTKKSIPHFSFALTALNDLSLIHVSFPEWALDPGKRAVVAVMEIIREYMDAQELSMDLMQSSQGDVCFVVKGDLTRGVEDRDYDDEDDETPLEKTLNALNAVADVVVTPNLTYLQLVFTPPTSAGHSMSPATVHPSPSMAAAIAGCAFSALAEAQVDIKMIAHGPVAHGLGCIIPAQDAVRAGEAIHKAVLSMLE</sequence>
<dbReference type="GO" id="GO:0009090">
    <property type="term" value="P:homoserine biosynthetic process"/>
    <property type="evidence" value="ECO:0007669"/>
    <property type="project" value="TreeGrafter"/>
</dbReference>
<keyword evidence="4" id="KW-0418">Kinase</keyword>
<organism evidence="9 10">
    <name type="scientific">Crucibulum laeve</name>
    <dbReference type="NCBI Taxonomy" id="68775"/>
    <lineage>
        <taxon>Eukaryota</taxon>
        <taxon>Fungi</taxon>
        <taxon>Dikarya</taxon>
        <taxon>Basidiomycota</taxon>
        <taxon>Agaricomycotina</taxon>
        <taxon>Agaricomycetes</taxon>
        <taxon>Agaricomycetidae</taxon>
        <taxon>Agaricales</taxon>
        <taxon>Agaricineae</taxon>
        <taxon>Nidulariaceae</taxon>
        <taxon>Crucibulum</taxon>
    </lineage>
</organism>
<evidence type="ECO:0000256" key="2">
    <source>
        <dbReference type="ARBA" id="ARBA00013059"/>
    </source>
</evidence>
<evidence type="ECO:0000313" key="10">
    <source>
        <dbReference type="Proteomes" id="UP000308652"/>
    </source>
</evidence>
<gene>
    <name evidence="9" type="ORF">BDQ12DRAFT_728869</name>
</gene>
<evidence type="ECO:0000313" key="9">
    <source>
        <dbReference type="EMBL" id="TFK32212.1"/>
    </source>
</evidence>
<feature type="compositionally biased region" description="Low complexity" evidence="6">
    <location>
        <begin position="180"/>
        <end position="212"/>
    </location>
</feature>
<dbReference type="Proteomes" id="UP000308652">
    <property type="component" value="Unassembled WGS sequence"/>
</dbReference>
<comment type="similarity">
    <text evidence="1">Belongs to the aspartokinase family.</text>
</comment>
<dbReference type="GO" id="GO:0009089">
    <property type="term" value="P:lysine biosynthetic process via diaminopimelate"/>
    <property type="evidence" value="ECO:0007669"/>
    <property type="project" value="TreeGrafter"/>
</dbReference>
<feature type="region of interest" description="Disordered" evidence="6">
    <location>
        <begin position="334"/>
        <end position="358"/>
    </location>
</feature>
<protein>
    <recommendedName>
        <fullName evidence="2">aspartate kinase</fullName>
        <ecNumber evidence="2">2.7.2.4</ecNumber>
    </recommendedName>
</protein>
<dbReference type="SUPFAM" id="SSF53633">
    <property type="entry name" value="Carbamate kinase-like"/>
    <property type="match status" value="2"/>
</dbReference>
<dbReference type="PANTHER" id="PTHR21499">
    <property type="entry name" value="ASPARTATE KINASE"/>
    <property type="match status" value="1"/>
</dbReference>
<feature type="compositionally biased region" description="Low complexity" evidence="6">
    <location>
        <begin position="536"/>
        <end position="546"/>
    </location>
</feature>
<dbReference type="Pfam" id="PF00696">
    <property type="entry name" value="AA_kinase"/>
    <property type="match status" value="1"/>
</dbReference>
<dbReference type="Gene3D" id="3.40.1160.10">
    <property type="entry name" value="Acetylglutamate kinase-like"/>
    <property type="match status" value="2"/>
</dbReference>
<dbReference type="OrthoDB" id="4323675at2759"/>
<feature type="compositionally biased region" description="Polar residues" evidence="6">
    <location>
        <begin position="457"/>
        <end position="466"/>
    </location>
</feature>
<feature type="compositionally biased region" description="Low complexity" evidence="6">
    <location>
        <begin position="348"/>
        <end position="357"/>
    </location>
</feature>
<dbReference type="EMBL" id="ML213682">
    <property type="protein sequence ID" value="TFK32212.1"/>
    <property type="molecule type" value="Genomic_DNA"/>
</dbReference>
<feature type="region of interest" description="Disordered" evidence="6">
    <location>
        <begin position="179"/>
        <end position="295"/>
    </location>
</feature>
<dbReference type="GO" id="GO:0005829">
    <property type="term" value="C:cytosol"/>
    <property type="evidence" value="ECO:0007669"/>
    <property type="project" value="TreeGrafter"/>
</dbReference>